<dbReference type="Proteomes" id="UP000192223">
    <property type="component" value="Unplaced"/>
</dbReference>
<reference evidence="4" key="1">
    <citation type="submission" date="2025-08" db="UniProtKB">
        <authorList>
            <consortium name="RefSeq"/>
        </authorList>
    </citation>
    <scope>IDENTIFICATION</scope>
    <source>
        <tissue evidence="4">Entire body</tissue>
    </source>
</reference>
<dbReference type="STRING" id="224129.A0A1W4XW51"/>
<feature type="domain" description="OCIA" evidence="2">
    <location>
        <begin position="26"/>
        <end position="110"/>
    </location>
</feature>
<evidence type="ECO:0000313" key="4">
    <source>
        <dbReference type="RefSeq" id="XP_018336660.1"/>
    </source>
</evidence>
<dbReference type="CTD" id="37637"/>
<dbReference type="GO" id="GO:0005768">
    <property type="term" value="C:endosome"/>
    <property type="evidence" value="ECO:0007669"/>
    <property type="project" value="TreeGrafter"/>
</dbReference>
<dbReference type="OrthoDB" id="6513616at2759"/>
<dbReference type="AlphaFoldDB" id="A0A1W4XW51"/>
<accession>A0A1W4XW51</accession>
<dbReference type="RefSeq" id="XP_018336660.1">
    <property type="nucleotide sequence ID" value="XM_018481158.1"/>
</dbReference>
<dbReference type="PANTHER" id="PTHR13336:SF3">
    <property type="entry name" value="OCIA DOMAIN-CONTAINING PROTEIN 1"/>
    <property type="match status" value="1"/>
</dbReference>
<feature type="compositionally biased region" description="Basic and acidic residues" evidence="1">
    <location>
        <begin position="156"/>
        <end position="177"/>
    </location>
</feature>
<dbReference type="InterPro" id="IPR009764">
    <property type="entry name" value="OCIA_dom"/>
</dbReference>
<organism evidence="3 4">
    <name type="scientific">Agrilus planipennis</name>
    <name type="common">Emerald ash borer</name>
    <name type="synonym">Agrilus marcopoli</name>
    <dbReference type="NCBI Taxonomy" id="224129"/>
    <lineage>
        <taxon>Eukaryota</taxon>
        <taxon>Metazoa</taxon>
        <taxon>Ecdysozoa</taxon>
        <taxon>Arthropoda</taxon>
        <taxon>Hexapoda</taxon>
        <taxon>Insecta</taxon>
        <taxon>Pterygota</taxon>
        <taxon>Neoptera</taxon>
        <taxon>Endopterygota</taxon>
        <taxon>Coleoptera</taxon>
        <taxon>Polyphaga</taxon>
        <taxon>Elateriformia</taxon>
        <taxon>Buprestoidea</taxon>
        <taxon>Buprestidae</taxon>
        <taxon>Agrilinae</taxon>
        <taxon>Agrilus</taxon>
    </lineage>
</organism>
<sequence>MNRVDPGDERNLKPFPSPDQRRPTPYHFNAEELKVLRDCNRESFFQRCIPLSTFLGLGTYYGVQTGFLKPNVRYGATPKVVVAVIIGYFVGKISYQTKCAEKLMQLPNSPIGELLRRKRQGLPHESLDPGFNPGLSLTPFGGMNSTEVYSDVDTKLSTDIDTPRPELEGLNDSHRPTIDSSIYEEEMPPVQRKTTTYDELRKKNREEYQSKRSSLYRSPPAPTDLPQGQPVPAETEFPDVPSSPGISRRNKYGDLME</sequence>
<feature type="region of interest" description="Disordered" evidence="1">
    <location>
        <begin position="156"/>
        <end position="257"/>
    </location>
</feature>
<protein>
    <submittedName>
        <fullName evidence="4">OCIA domain-containing protein 1 isoform X1</fullName>
    </submittedName>
</protein>
<evidence type="ECO:0000259" key="2">
    <source>
        <dbReference type="Pfam" id="PF07051"/>
    </source>
</evidence>
<dbReference type="FunCoup" id="A0A1W4XW51">
    <property type="interactions" value="2001"/>
</dbReference>
<dbReference type="PANTHER" id="PTHR13336">
    <property type="entry name" value="OVARIAN CARCINOMA IMMUNOREACTIVE ANTIGEN"/>
    <property type="match status" value="1"/>
</dbReference>
<evidence type="ECO:0000313" key="3">
    <source>
        <dbReference type="Proteomes" id="UP000192223"/>
    </source>
</evidence>
<evidence type="ECO:0000256" key="1">
    <source>
        <dbReference type="SAM" id="MobiDB-lite"/>
    </source>
</evidence>
<gene>
    <name evidence="4" type="primary">LOC108745067</name>
</gene>
<dbReference type="Pfam" id="PF07051">
    <property type="entry name" value="OCIA"/>
    <property type="match status" value="1"/>
</dbReference>
<feature type="compositionally biased region" description="Basic and acidic residues" evidence="1">
    <location>
        <begin position="195"/>
        <end position="210"/>
    </location>
</feature>
<dbReference type="GeneID" id="108745067"/>
<dbReference type="InParanoid" id="A0A1W4XW51"/>
<name>A0A1W4XW51_AGRPL</name>
<feature type="compositionally biased region" description="Basic and acidic residues" evidence="1">
    <location>
        <begin position="1"/>
        <end position="12"/>
    </location>
</feature>
<dbReference type="InterPro" id="IPR040187">
    <property type="entry name" value="OCAD1/2"/>
</dbReference>
<keyword evidence="3" id="KW-1185">Reference proteome</keyword>
<dbReference type="KEGG" id="apln:108745067"/>
<proteinExistence type="predicted"/>
<feature type="region of interest" description="Disordered" evidence="1">
    <location>
        <begin position="1"/>
        <end position="24"/>
    </location>
</feature>